<comment type="caution">
    <text evidence="2">The sequence shown here is derived from an EMBL/GenBank/DDBJ whole genome shotgun (WGS) entry which is preliminary data.</text>
</comment>
<feature type="region of interest" description="Disordered" evidence="1">
    <location>
        <begin position="91"/>
        <end position="110"/>
    </location>
</feature>
<evidence type="ECO:0008006" key="4">
    <source>
        <dbReference type="Google" id="ProtNLM"/>
    </source>
</evidence>
<dbReference type="PANTHER" id="PTHR21268">
    <property type="entry name" value="NADH DEHYDROGENASE [UBIQUINONE] IRON-SULFUR PROTEIN 5"/>
    <property type="match status" value="1"/>
</dbReference>
<accession>A0AAV7XIR0</accession>
<sequence>MLHTLFTVTIVPLLQGPAIRTPFTDLLGNLASAQEGNTFCANMEMMMLNCMEQYGYNRGVKMCGGYIADLRECRLNTYERTRVQIMKEERKRQFRDGKRKERYEECPPHL</sequence>
<gene>
    <name evidence="2" type="ORF">ONE63_010802</name>
</gene>
<dbReference type="PANTHER" id="PTHR21268:SF2">
    <property type="entry name" value="NADH DEHYDROGENASE [UBIQUINONE] IRON-SULFUR PROTEIN 5"/>
    <property type="match status" value="1"/>
</dbReference>
<dbReference type="AlphaFoldDB" id="A0AAV7XIR0"/>
<evidence type="ECO:0000313" key="2">
    <source>
        <dbReference type="EMBL" id="KAJ1524290.1"/>
    </source>
</evidence>
<protein>
    <recommendedName>
        <fullName evidence="4">NADH dehydrogenase [ubiquinone] iron-sulfur protein 5</fullName>
    </recommendedName>
</protein>
<keyword evidence="3" id="KW-1185">Reference proteome</keyword>
<reference evidence="2" key="1">
    <citation type="submission" date="2022-12" db="EMBL/GenBank/DDBJ databases">
        <title>Chromosome-level genome assembly of the bean flower thrips Megalurothrips usitatus.</title>
        <authorList>
            <person name="Ma L."/>
            <person name="Liu Q."/>
            <person name="Li H."/>
            <person name="Cai W."/>
        </authorList>
    </citation>
    <scope>NUCLEOTIDE SEQUENCE</scope>
    <source>
        <strain evidence="2">Cailab_2022a</strain>
    </source>
</reference>
<organism evidence="2 3">
    <name type="scientific">Megalurothrips usitatus</name>
    <name type="common">bean blossom thrips</name>
    <dbReference type="NCBI Taxonomy" id="439358"/>
    <lineage>
        <taxon>Eukaryota</taxon>
        <taxon>Metazoa</taxon>
        <taxon>Ecdysozoa</taxon>
        <taxon>Arthropoda</taxon>
        <taxon>Hexapoda</taxon>
        <taxon>Insecta</taxon>
        <taxon>Pterygota</taxon>
        <taxon>Neoptera</taxon>
        <taxon>Paraneoptera</taxon>
        <taxon>Thysanoptera</taxon>
        <taxon>Terebrantia</taxon>
        <taxon>Thripoidea</taxon>
        <taxon>Thripidae</taxon>
        <taxon>Megalurothrips</taxon>
    </lineage>
</organism>
<evidence type="ECO:0000256" key="1">
    <source>
        <dbReference type="SAM" id="MobiDB-lite"/>
    </source>
</evidence>
<dbReference type="Proteomes" id="UP001075354">
    <property type="component" value="Chromosome 9"/>
</dbReference>
<name>A0AAV7XIR0_9NEOP</name>
<dbReference type="EMBL" id="JAPTSV010000009">
    <property type="protein sequence ID" value="KAJ1524290.1"/>
    <property type="molecule type" value="Genomic_DNA"/>
</dbReference>
<proteinExistence type="predicted"/>
<dbReference type="SUPFAM" id="SSF47072">
    <property type="entry name" value="Cysteine alpha-hairpin motif"/>
    <property type="match status" value="1"/>
</dbReference>
<dbReference type="InterPro" id="IPR009069">
    <property type="entry name" value="Cys_alpha_HP_mot_SF"/>
</dbReference>
<evidence type="ECO:0000313" key="3">
    <source>
        <dbReference type="Proteomes" id="UP001075354"/>
    </source>
</evidence>